<dbReference type="RefSeq" id="WP_338754622.1">
    <property type="nucleotide sequence ID" value="NZ_CP147404.1"/>
</dbReference>
<proteinExistence type="predicted"/>
<dbReference type="InterPro" id="IPR047961">
    <property type="entry name" value="Transp_suffix-like"/>
</dbReference>
<evidence type="ECO:0000313" key="3">
    <source>
        <dbReference type="Proteomes" id="UP001387364"/>
    </source>
</evidence>
<accession>A0ABZ2NBI2</accession>
<organism evidence="2 3">
    <name type="scientific">Bacillus kandeliae</name>
    <dbReference type="NCBI Taxonomy" id="3129297"/>
    <lineage>
        <taxon>Bacteria</taxon>
        <taxon>Bacillati</taxon>
        <taxon>Bacillota</taxon>
        <taxon>Bacilli</taxon>
        <taxon>Bacillales</taxon>
        <taxon>Bacillaceae</taxon>
        <taxon>Bacillus</taxon>
    </lineage>
</organism>
<keyword evidence="3" id="KW-1185">Reference proteome</keyword>
<dbReference type="NCBIfam" id="NF033684">
    <property type="entry name" value="suffix_2_RND"/>
    <property type="match status" value="1"/>
</dbReference>
<keyword evidence="1" id="KW-0472">Membrane</keyword>
<reference evidence="2 3" key="1">
    <citation type="submission" date="2024-02" db="EMBL/GenBank/DDBJ databases">
        <title>Seven novel Bacillus-like species.</title>
        <authorList>
            <person name="Liu G."/>
        </authorList>
    </citation>
    <scope>NUCLEOTIDE SEQUENCE [LARGE SCALE GENOMIC DNA]</scope>
    <source>
        <strain evidence="2 3">FJAT-52991</strain>
    </source>
</reference>
<protein>
    <submittedName>
        <fullName evidence="2">Transporter suffix domain-containing protein</fullName>
    </submittedName>
</protein>
<evidence type="ECO:0000313" key="2">
    <source>
        <dbReference type="EMBL" id="WXB94784.1"/>
    </source>
</evidence>
<dbReference type="EMBL" id="CP147404">
    <property type="protein sequence ID" value="WXB94784.1"/>
    <property type="molecule type" value="Genomic_DNA"/>
</dbReference>
<name>A0ABZ2NBI2_9BACI</name>
<gene>
    <name evidence="2" type="ORF">WDJ61_09225</name>
</gene>
<evidence type="ECO:0000256" key="1">
    <source>
        <dbReference type="SAM" id="Phobius"/>
    </source>
</evidence>
<feature type="transmembrane region" description="Helical" evidence="1">
    <location>
        <begin position="66"/>
        <end position="86"/>
    </location>
</feature>
<sequence>MKNGLFLPIFIQTSLLWEEDIMSESKKQTHPLFYKMGMVLIVGSAVFWIFPFIIPFLSFSTAMKATLITGSLICAEIVFWLGLLLVGKEAAMKFRSSKSIRKWKRRRE</sequence>
<feature type="transmembrane region" description="Helical" evidence="1">
    <location>
        <begin position="32"/>
        <end position="54"/>
    </location>
</feature>
<keyword evidence="1" id="KW-1133">Transmembrane helix</keyword>
<keyword evidence="1" id="KW-0812">Transmembrane</keyword>
<dbReference type="Proteomes" id="UP001387364">
    <property type="component" value="Chromosome"/>
</dbReference>